<sequence>MTVRFKCRSEYQKSYRVPRSRSVSPQRCAPLAGLRSDQMGVSREPGLQRRKRLGPGGVAQSSGSLLCPPDPQHTTAPPAASRSRSAHRKESPMKPNPPTPPGARADPGSPVDPEPPAGPRPAADPEPSGEPGAAVTFAKPHPSKPDSQPQLSRPFTAAPDGQQPSANEVQHALRWRAGLRTGGQRSGSHRSEYHRQFSWKKPAAADSPILYAEQMLHSSSRSVPPFKKHPVPMETEYRRSFQGLAPPAKPCLRKHLEHHHKVPLFHTHTSNKKRRQESEKKARPKHDVPAPRKEDTVPPSLPPQVQRGHRIPEGGGATDGVALQVKELRQKALSYRLRAWGANFSRDHLSQLLSEHNALWEPSDTTDSATDPPTPRLTVDPCHAADSRSISPVEALDLASQSSKSSKRLSVTGSGNKNTETKAQTPPRPSAERRSAWGGEGEAEGQEEEEEEKNDEEEGRLPTPRLKIGPVQRTHHDLTTPATGGAILVGKLKSSDESSPYKQRCGSAVSMAAGAETAVDVPIKPKVAWPDNNSPHLPSSSSSSSPPSGPAPDHKPALSPASKPIRTKQTPPPPVAPPLQHCIQGTLRHADFQHNGDLGLRFRELQCSGGGCGSDEDDRLSVMSWRSAASCSVASGVLERAQKRRDNFWGKR</sequence>
<evidence type="ECO:0000256" key="1">
    <source>
        <dbReference type="ARBA" id="ARBA00004114"/>
    </source>
</evidence>
<evidence type="ECO:0000313" key="11">
    <source>
        <dbReference type="EMBL" id="KAF1372128.1"/>
    </source>
</evidence>
<feature type="compositionally biased region" description="Low complexity" evidence="10">
    <location>
        <begin position="362"/>
        <end position="371"/>
    </location>
</feature>
<comment type="subcellular location">
    <subcellularLocation>
        <location evidence="1">Cytoplasm</location>
        <location evidence="1">Cytoskeleton</location>
        <location evidence="1">Microtubule organizing center</location>
        <location evidence="1">Centrosome</location>
        <location evidence="1">Centriole</location>
    </subcellularLocation>
    <subcellularLocation>
        <location evidence="2">Nucleus</location>
    </subcellularLocation>
</comment>
<evidence type="ECO:0000256" key="4">
    <source>
        <dbReference type="ARBA" id="ARBA00013508"/>
    </source>
</evidence>
<feature type="region of interest" description="Disordered" evidence="10">
    <location>
        <begin position="524"/>
        <end position="583"/>
    </location>
</feature>
<feature type="compositionally biased region" description="Low complexity" evidence="10">
    <location>
        <begin position="400"/>
        <end position="414"/>
    </location>
</feature>
<feature type="region of interest" description="Disordered" evidence="10">
    <location>
        <begin position="360"/>
        <end position="505"/>
    </location>
</feature>
<reference evidence="11 12" key="1">
    <citation type="submission" date="2019-06" db="EMBL/GenBank/DDBJ databases">
        <title>A chromosome-scale genome assembly of the European perch, Perca fluviatilis.</title>
        <authorList>
            <person name="Roques C."/>
            <person name="Zahm M."/>
            <person name="Cabau C."/>
            <person name="Klopp C."/>
            <person name="Bouchez O."/>
            <person name="Donnadieu C."/>
            <person name="Kuhl H."/>
            <person name="Gislard M."/>
            <person name="Guendouz S."/>
            <person name="Journot L."/>
            <person name="Haffray P."/>
            <person name="Bestin A."/>
            <person name="Morvezen R."/>
            <person name="Feron R."/>
            <person name="Wen M."/>
            <person name="Jouanno E."/>
            <person name="Herpin A."/>
            <person name="Schartl M."/>
            <person name="Postlethwait J."/>
            <person name="Schaerlinger B."/>
            <person name="Chardard D."/>
            <person name="Lecocq T."/>
            <person name="Poncet C."/>
            <person name="Jaffrelo L."/>
            <person name="Lampietro C."/>
            <person name="Guiguen Y."/>
        </authorList>
    </citation>
    <scope>NUCLEOTIDE SEQUENCE [LARGE SCALE GENOMIC DNA]</scope>
    <source>
        <tissue evidence="11">Blood</tissue>
    </source>
</reference>
<comment type="caution">
    <text evidence="11">The sequence shown here is derived from an EMBL/GenBank/DDBJ whole genome shotgun (WGS) entry which is preliminary data.</text>
</comment>
<feature type="region of interest" description="Disordered" evidence="10">
    <location>
        <begin position="1"/>
        <end position="203"/>
    </location>
</feature>
<evidence type="ECO:0000256" key="10">
    <source>
        <dbReference type="SAM" id="MobiDB-lite"/>
    </source>
</evidence>
<feature type="compositionally biased region" description="Low complexity" evidence="10">
    <location>
        <begin position="534"/>
        <end position="546"/>
    </location>
</feature>
<dbReference type="InterPro" id="IPR029136">
    <property type="entry name" value="MDM1"/>
</dbReference>
<comment type="function">
    <text evidence="9">Microtubule-binding protein that negatively regulates centriole duplication. Binds to and stabilizes microtubules.</text>
</comment>
<dbReference type="GO" id="GO:0008017">
    <property type="term" value="F:microtubule binding"/>
    <property type="evidence" value="ECO:0007669"/>
    <property type="project" value="InterPro"/>
</dbReference>
<accession>A0A6A5E1R3</accession>
<proteinExistence type="inferred from homology"/>
<keyword evidence="12" id="KW-1185">Reference proteome</keyword>
<dbReference type="GO" id="GO:0005814">
    <property type="term" value="C:centriole"/>
    <property type="evidence" value="ECO:0007669"/>
    <property type="project" value="UniProtKB-SubCell"/>
</dbReference>
<protein>
    <recommendedName>
        <fullName evidence="4">Nuclear protein MDM1</fullName>
    </recommendedName>
</protein>
<dbReference type="AlphaFoldDB" id="A0A6A5E1R3"/>
<evidence type="ECO:0000256" key="3">
    <source>
        <dbReference type="ARBA" id="ARBA00010494"/>
    </source>
</evidence>
<keyword evidence="7" id="KW-0206">Cytoskeleton</keyword>
<dbReference type="GO" id="GO:0005634">
    <property type="term" value="C:nucleus"/>
    <property type="evidence" value="ECO:0007669"/>
    <property type="project" value="UniProtKB-SubCell"/>
</dbReference>
<feature type="compositionally biased region" description="Basic residues" evidence="10">
    <location>
        <begin position="253"/>
        <end position="275"/>
    </location>
</feature>
<evidence type="ECO:0000256" key="6">
    <source>
        <dbReference type="ARBA" id="ARBA00022701"/>
    </source>
</evidence>
<dbReference type="GO" id="GO:0046600">
    <property type="term" value="P:negative regulation of centriole replication"/>
    <property type="evidence" value="ECO:0007669"/>
    <property type="project" value="InterPro"/>
</dbReference>
<dbReference type="GO" id="GO:0005874">
    <property type="term" value="C:microtubule"/>
    <property type="evidence" value="ECO:0007669"/>
    <property type="project" value="UniProtKB-KW"/>
</dbReference>
<keyword evidence="8" id="KW-0539">Nucleus</keyword>
<feature type="region of interest" description="Disordered" evidence="10">
    <location>
        <begin position="253"/>
        <end position="318"/>
    </location>
</feature>
<feature type="compositionally biased region" description="Pro residues" evidence="10">
    <location>
        <begin position="110"/>
        <end position="124"/>
    </location>
</feature>
<keyword evidence="5" id="KW-0963">Cytoplasm</keyword>
<keyword evidence="6" id="KW-0493">Microtubule</keyword>
<feature type="compositionally biased region" description="Basic and acidic residues" evidence="10">
    <location>
        <begin position="276"/>
        <end position="296"/>
    </location>
</feature>
<name>A0A6A5E1R3_PERFL</name>
<feature type="compositionally biased region" description="Polar residues" evidence="10">
    <location>
        <begin position="415"/>
        <end position="424"/>
    </location>
</feature>
<evidence type="ECO:0000256" key="2">
    <source>
        <dbReference type="ARBA" id="ARBA00004123"/>
    </source>
</evidence>
<comment type="similarity">
    <text evidence="3">Belongs to the MDM1 family.</text>
</comment>
<evidence type="ECO:0000313" key="12">
    <source>
        <dbReference type="Proteomes" id="UP000465112"/>
    </source>
</evidence>
<dbReference type="EMBL" id="VHII01000023">
    <property type="protein sequence ID" value="KAF1372128.1"/>
    <property type="molecule type" value="Genomic_DNA"/>
</dbReference>
<evidence type="ECO:0000256" key="8">
    <source>
        <dbReference type="ARBA" id="ARBA00023242"/>
    </source>
</evidence>
<evidence type="ECO:0000256" key="5">
    <source>
        <dbReference type="ARBA" id="ARBA00022490"/>
    </source>
</evidence>
<dbReference type="Proteomes" id="UP000465112">
    <property type="component" value="Chromosome 23"/>
</dbReference>
<evidence type="ECO:0000256" key="7">
    <source>
        <dbReference type="ARBA" id="ARBA00023212"/>
    </source>
</evidence>
<evidence type="ECO:0000256" key="9">
    <source>
        <dbReference type="ARBA" id="ARBA00045771"/>
    </source>
</evidence>
<dbReference type="Pfam" id="PF15501">
    <property type="entry name" value="MDM1"/>
    <property type="match status" value="2"/>
</dbReference>
<gene>
    <name evidence="11" type="ORF">PFLUV_G00261890</name>
</gene>
<organism evidence="11 12">
    <name type="scientific">Perca fluviatilis</name>
    <name type="common">European perch</name>
    <dbReference type="NCBI Taxonomy" id="8168"/>
    <lineage>
        <taxon>Eukaryota</taxon>
        <taxon>Metazoa</taxon>
        <taxon>Chordata</taxon>
        <taxon>Craniata</taxon>
        <taxon>Vertebrata</taxon>
        <taxon>Euteleostomi</taxon>
        <taxon>Actinopterygii</taxon>
        <taxon>Neopterygii</taxon>
        <taxon>Teleostei</taxon>
        <taxon>Neoteleostei</taxon>
        <taxon>Acanthomorphata</taxon>
        <taxon>Eupercaria</taxon>
        <taxon>Perciformes</taxon>
        <taxon>Percoidei</taxon>
        <taxon>Percidae</taxon>
        <taxon>Percinae</taxon>
        <taxon>Perca</taxon>
    </lineage>
</organism>
<dbReference type="PANTHER" id="PTHR32078:SF1">
    <property type="entry name" value="NUCLEAR PROTEIN MDM1"/>
    <property type="match status" value="1"/>
</dbReference>
<dbReference type="PANTHER" id="PTHR32078">
    <property type="entry name" value="NUCLEAR PROTEIN MDM1"/>
    <property type="match status" value="1"/>
</dbReference>
<feature type="compositionally biased region" description="Acidic residues" evidence="10">
    <location>
        <begin position="441"/>
        <end position="458"/>
    </location>
</feature>